<comment type="caution">
    <text evidence="2">The sequence shown here is derived from an EMBL/GenBank/DDBJ whole genome shotgun (WGS) entry which is preliminary data.</text>
</comment>
<evidence type="ECO:0000256" key="1">
    <source>
        <dbReference type="SAM" id="MobiDB-lite"/>
    </source>
</evidence>
<feature type="compositionally biased region" description="Acidic residues" evidence="1">
    <location>
        <begin position="77"/>
        <end position="91"/>
    </location>
</feature>
<proteinExistence type="predicted"/>
<dbReference type="AlphaFoldDB" id="A0A842HJQ1"/>
<accession>A0A842HJQ1</accession>
<evidence type="ECO:0000313" key="2">
    <source>
        <dbReference type="EMBL" id="MBC2596350.1"/>
    </source>
</evidence>
<protein>
    <submittedName>
        <fullName evidence="2">Uncharacterized protein</fullName>
    </submittedName>
</protein>
<feature type="compositionally biased region" description="Basic and acidic residues" evidence="1">
    <location>
        <begin position="52"/>
        <end position="64"/>
    </location>
</feature>
<dbReference type="RefSeq" id="WP_185677260.1">
    <property type="nucleotide sequence ID" value="NZ_JACHVB010000064.1"/>
</dbReference>
<gene>
    <name evidence="2" type="ORF">H5P28_18945</name>
</gene>
<dbReference type="Proteomes" id="UP000546464">
    <property type="component" value="Unassembled WGS sequence"/>
</dbReference>
<evidence type="ECO:0000313" key="3">
    <source>
        <dbReference type="Proteomes" id="UP000546464"/>
    </source>
</evidence>
<feature type="compositionally biased region" description="Low complexity" evidence="1">
    <location>
        <begin position="65"/>
        <end position="76"/>
    </location>
</feature>
<dbReference type="EMBL" id="JACHVB010000064">
    <property type="protein sequence ID" value="MBC2596350.1"/>
    <property type="molecule type" value="Genomic_DNA"/>
</dbReference>
<reference evidence="2 3" key="1">
    <citation type="submission" date="2020-07" db="EMBL/GenBank/DDBJ databases">
        <authorList>
            <person name="Feng X."/>
        </authorList>
    </citation>
    <scope>NUCLEOTIDE SEQUENCE [LARGE SCALE GENOMIC DNA]</scope>
    <source>
        <strain evidence="2 3">JCM31066</strain>
    </source>
</reference>
<name>A0A842HJQ1_9BACT</name>
<organism evidence="2 3">
    <name type="scientific">Ruficoccus amylovorans</name>
    <dbReference type="NCBI Taxonomy" id="1804625"/>
    <lineage>
        <taxon>Bacteria</taxon>
        <taxon>Pseudomonadati</taxon>
        <taxon>Verrucomicrobiota</taxon>
        <taxon>Opitutia</taxon>
        <taxon>Puniceicoccales</taxon>
        <taxon>Cerasicoccaceae</taxon>
        <taxon>Ruficoccus</taxon>
    </lineage>
</organism>
<sequence length="169" mass="18284">MDLTNEQKAQVSAWISEGLGLSDVQKRLAEEFGLNMTFMEVRFLVDDLDLELKDKSGPRPDADLSRAPAPAPAAAPGDDEPLPFPGAEDDMPGGGQVSVTLDKIQRPGAVLSGSVTFSDGKTMDWQLDQTGRLGLIPRSDTGDYRPSEGDLTEFQIALQQELQRSGRLP</sequence>
<feature type="region of interest" description="Disordered" evidence="1">
    <location>
        <begin position="52"/>
        <end position="98"/>
    </location>
</feature>
<keyword evidence="3" id="KW-1185">Reference proteome</keyword>